<dbReference type="GO" id="GO:0006352">
    <property type="term" value="P:DNA-templated transcription initiation"/>
    <property type="evidence" value="ECO:0007669"/>
    <property type="project" value="InterPro"/>
</dbReference>
<dbReference type="PANTHER" id="PTHR43133">
    <property type="entry name" value="RNA POLYMERASE ECF-TYPE SIGMA FACTO"/>
    <property type="match status" value="1"/>
</dbReference>
<keyword evidence="5" id="KW-0804">Transcription</keyword>
<dbReference type="EMBL" id="VOOR01000011">
    <property type="protein sequence ID" value="TXB64465.1"/>
    <property type="molecule type" value="Genomic_DNA"/>
</dbReference>
<dbReference type="OrthoDB" id="9780326at2"/>
<evidence type="ECO:0000256" key="4">
    <source>
        <dbReference type="ARBA" id="ARBA00023125"/>
    </source>
</evidence>
<keyword evidence="3" id="KW-0731">Sigma factor</keyword>
<feature type="domain" description="RNA polymerase sigma factor 70 region 4 type 2" evidence="7">
    <location>
        <begin position="140"/>
        <end position="191"/>
    </location>
</feature>
<organism evidence="8 9">
    <name type="scientific">Phaeodactylibacter luteus</name>
    <dbReference type="NCBI Taxonomy" id="1564516"/>
    <lineage>
        <taxon>Bacteria</taxon>
        <taxon>Pseudomonadati</taxon>
        <taxon>Bacteroidota</taxon>
        <taxon>Saprospiria</taxon>
        <taxon>Saprospirales</taxon>
        <taxon>Haliscomenobacteraceae</taxon>
        <taxon>Phaeodactylibacter</taxon>
    </lineage>
</organism>
<dbReference type="Gene3D" id="1.10.10.10">
    <property type="entry name" value="Winged helix-like DNA-binding domain superfamily/Winged helix DNA-binding domain"/>
    <property type="match status" value="1"/>
</dbReference>
<accession>A0A5C6RRE7</accession>
<evidence type="ECO:0000313" key="8">
    <source>
        <dbReference type="EMBL" id="TXB64465.1"/>
    </source>
</evidence>
<dbReference type="InterPro" id="IPR013249">
    <property type="entry name" value="RNA_pol_sigma70_r4_t2"/>
</dbReference>
<dbReference type="InterPro" id="IPR039425">
    <property type="entry name" value="RNA_pol_sigma-70-like"/>
</dbReference>
<dbReference type="Pfam" id="PF04542">
    <property type="entry name" value="Sigma70_r2"/>
    <property type="match status" value="1"/>
</dbReference>
<evidence type="ECO:0000259" key="6">
    <source>
        <dbReference type="Pfam" id="PF04542"/>
    </source>
</evidence>
<dbReference type="InterPro" id="IPR007627">
    <property type="entry name" value="RNA_pol_sigma70_r2"/>
</dbReference>
<dbReference type="SUPFAM" id="SSF88659">
    <property type="entry name" value="Sigma3 and sigma4 domains of RNA polymerase sigma factors"/>
    <property type="match status" value="1"/>
</dbReference>
<keyword evidence="9" id="KW-1185">Reference proteome</keyword>
<evidence type="ECO:0000256" key="5">
    <source>
        <dbReference type="ARBA" id="ARBA00023163"/>
    </source>
</evidence>
<comment type="caution">
    <text evidence="8">The sequence shown here is derived from an EMBL/GenBank/DDBJ whole genome shotgun (WGS) entry which is preliminary data.</text>
</comment>
<feature type="domain" description="RNA polymerase sigma-70 region 2" evidence="6">
    <location>
        <begin position="47"/>
        <end position="115"/>
    </location>
</feature>
<reference evidence="8 9" key="1">
    <citation type="submission" date="2019-08" db="EMBL/GenBank/DDBJ databases">
        <title>Genome of Phaeodactylibacter luteus.</title>
        <authorList>
            <person name="Bowman J.P."/>
        </authorList>
    </citation>
    <scope>NUCLEOTIDE SEQUENCE [LARGE SCALE GENOMIC DNA]</scope>
    <source>
        <strain evidence="8 9">KCTC 42180</strain>
    </source>
</reference>
<protein>
    <submittedName>
        <fullName evidence="8">RNA polymerase sigma factor</fullName>
    </submittedName>
</protein>
<dbReference type="Proteomes" id="UP000321580">
    <property type="component" value="Unassembled WGS sequence"/>
</dbReference>
<dbReference type="InterPro" id="IPR014284">
    <property type="entry name" value="RNA_pol_sigma-70_dom"/>
</dbReference>
<proteinExistence type="inferred from homology"/>
<sequence length="200" mass="22401">MEKIASVRRLRGGNRILEHHPGPRLEADLTSYIEQARKGDERAFRLLVEHFMAPVLGVTARMLGEGPEAEDMAQEVFVRLFESLGQFRGEASLGTYLHRIAVNLCLNELKRKQRRQRWITWLGPAVADTAADTPPEGLADALQQALLELSPDARAVVVLRLVEGYPVKETAEMLGIPEGTVASRLARAQQKMVQRLTLWL</sequence>
<dbReference type="InterPro" id="IPR013324">
    <property type="entry name" value="RNA_pol_sigma_r3/r4-like"/>
</dbReference>
<dbReference type="GO" id="GO:0003677">
    <property type="term" value="F:DNA binding"/>
    <property type="evidence" value="ECO:0007669"/>
    <property type="project" value="UniProtKB-KW"/>
</dbReference>
<comment type="similarity">
    <text evidence="1">Belongs to the sigma-70 factor family. ECF subfamily.</text>
</comment>
<evidence type="ECO:0000313" key="9">
    <source>
        <dbReference type="Proteomes" id="UP000321580"/>
    </source>
</evidence>
<dbReference type="SUPFAM" id="SSF88946">
    <property type="entry name" value="Sigma2 domain of RNA polymerase sigma factors"/>
    <property type="match status" value="1"/>
</dbReference>
<dbReference type="Gene3D" id="1.10.1740.10">
    <property type="match status" value="1"/>
</dbReference>
<dbReference type="InterPro" id="IPR013325">
    <property type="entry name" value="RNA_pol_sigma_r2"/>
</dbReference>
<dbReference type="GO" id="GO:0016987">
    <property type="term" value="F:sigma factor activity"/>
    <property type="evidence" value="ECO:0007669"/>
    <property type="project" value="UniProtKB-KW"/>
</dbReference>
<name>A0A5C6RRE7_9BACT</name>
<evidence type="ECO:0000259" key="7">
    <source>
        <dbReference type="Pfam" id="PF08281"/>
    </source>
</evidence>
<evidence type="ECO:0000256" key="1">
    <source>
        <dbReference type="ARBA" id="ARBA00010641"/>
    </source>
</evidence>
<dbReference type="AlphaFoldDB" id="A0A5C6RRE7"/>
<dbReference type="CDD" id="cd06171">
    <property type="entry name" value="Sigma70_r4"/>
    <property type="match status" value="1"/>
</dbReference>
<dbReference type="InterPro" id="IPR036388">
    <property type="entry name" value="WH-like_DNA-bd_sf"/>
</dbReference>
<evidence type="ECO:0000256" key="2">
    <source>
        <dbReference type="ARBA" id="ARBA00023015"/>
    </source>
</evidence>
<evidence type="ECO:0000256" key="3">
    <source>
        <dbReference type="ARBA" id="ARBA00023082"/>
    </source>
</evidence>
<dbReference type="RefSeq" id="WP_147166760.1">
    <property type="nucleotide sequence ID" value="NZ_VOOR01000011.1"/>
</dbReference>
<keyword evidence="4" id="KW-0238">DNA-binding</keyword>
<gene>
    <name evidence="8" type="ORF">FRY97_07135</name>
</gene>
<dbReference type="NCBIfam" id="TIGR02937">
    <property type="entry name" value="sigma70-ECF"/>
    <property type="match status" value="1"/>
</dbReference>
<dbReference type="PANTHER" id="PTHR43133:SF8">
    <property type="entry name" value="RNA POLYMERASE SIGMA FACTOR HI_1459-RELATED"/>
    <property type="match status" value="1"/>
</dbReference>
<dbReference type="Pfam" id="PF08281">
    <property type="entry name" value="Sigma70_r4_2"/>
    <property type="match status" value="1"/>
</dbReference>
<keyword evidence="2" id="KW-0805">Transcription regulation</keyword>